<evidence type="ECO:0000256" key="1">
    <source>
        <dbReference type="ARBA" id="ARBA00004141"/>
    </source>
</evidence>
<evidence type="ECO:0000256" key="2">
    <source>
        <dbReference type="ARBA" id="ARBA00006375"/>
    </source>
</evidence>
<dbReference type="PROSITE" id="PS50920">
    <property type="entry name" value="SOLCAR"/>
    <property type="match status" value="3"/>
</dbReference>
<keyword evidence="7 8" id="KW-0472">Membrane</keyword>
<dbReference type="OMA" id="CLQYADH"/>
<evidence type="ECO:0000256" key="9">
    <source>
        <dbReference type="RuleBase" id="RU000488"/>
    </source>
</evidence>
<evidence type="ECO:0000256" key="10">
    <source>
        <dbReference type="SAM" id="MobiDB-lite"/>
    </source>
</evidence>
<feature type="compositionally biased region" description="Low complexity" evidence="10">
    <location>
        <begin position="1"/>
        <end position="53"/>
    </location>
</feature>
<dbReference type="EnsemblMetazoa" id="XM_022791173">
    <property type="protein sequence ID" value="XP_022646908"/>
    <property type="gene ID" value="LOC111244269"/>
</dbReference>
<dbReference type="GeneID" id="111244269"/>
<proteinExistence type="inferred from homology"/>
<evidence type="ECO:0000256" key="3">
    <source>
        <dbReference type="ARBA" id="ARBA00022448"/>
    </source>
</evidence>
<evidence type="ECO:0000256" key="11">
    <source>
        <dbReference type="SAM" id="Phobius"/>
    </source>
</evidence>
<name>A0A7M7J516_VARDE</name>
<accession>A0A7M7J516</accession>
<sequence>MGLFEQPQQQHQQQQRHQQQLLEMSSSKTTTRNSSSSSSSSSSSGINKTTSSSLTKNATGPHLIGSSTNSSSHHGHNDSSSSIVSPKTSPAVAAAAVAAIPTASPLSTATATGTMVPRTRFWQTFLPKLQFEPMLAGIAGGVTSTLILHPLDLLRIRLAVNDGQLKTRPQYLGIRNALTKIVREEGVKGLYRGVFSNCIGNGTSWGLYFLFYHSIKNYMLNSQRRAERNHPSGTQKDVEHLGPARHMLAAAEAGCITQVITNPLSMVKTRLCLQYSDHYMNVPATKRYSGMVDAFQKVVKYEGFSSLYKGLLPGVFNVAHGSIQFMVYEELKAEYSLHSCPSSKQVNRHRLTTKEYLIFAAISKLIAAAVTYPQQLIRARLQDQHVQYSGFLEVVRRTQRAEGIKGFYKGFGAYSIHVTPNICIVFLIYEKMYPSKD</sequence>
<dbReference type="GO" id="GO:0015215">
    <property type="term" value="F:nucleotide transmembrane transporter activity"/>
    <property type="evidence" value="ECO:0007669"/>
    <property type="project" value="UniProtKB-ARBA"/>
</dbReference>
<evidence type="ECO:0008006" key="14">
    <source>
        <dbReference type="Google" id="ProtNLM"/>
    </source>
</evidence>
<evidence type="ECO:0000256" key="5">
    <source>
        <dbReference type="ARBA" id="ARBA00022737"/>
    </source>
</evidence>
<dbReference type="AlphaFoldDB" id="A0A7M7J516"/>
<dbReference type="Gene3D" id="1.50.40.10">
    <property type="entry name" value="Mitochondrial carrier domain"/>
    <property type="match status" value="2"/>
</dbReference>
<comment type="similarity">
    <text evidence="2 9">Belongs to the mitochondrial carrier (TC 2.A.29) family.</text>
</comment>
<feature type="repeat" description="Solcar" evidence="8">
    <location>
        <begin position="355"/>
        <end position="435"/>
    </location>
</feature>
<dbReference type="Proteomes" id="UP000594260">
    <property type="component" value="Unplaced"/>
</dbReference>
<dbReference type="InParanoid" id="A0A7M7J516"/>
<dbReference type="SUPFAM" id="SSF103506">
    <property type="entry name" value="Mitochondrial carrier"/>
    <property type="match status" value="1"/>
</dbReference>
<evidence type="ECO:0000313" key="12">
    <source>
        <dbReference type="EnsemblMetazoa" id="XP_022646908"/>
    </source>
</evidence>
<dbReference type="OrthoDB" id="428293at2759"/>
<keyword evidence="13" id="KW-1185">Reference proteome</keyword>
<keyword evidence="5" id="KW-0677">Repeat</keyword>
<feature type="region of interest" description="Disordered" evidence="10">
    <location>
        <begin position="1"/>
        <end position="86"/>
    </location>
</feature>
<dbReference type="KEGG" id="vde:111244269"/>
<protein>
    <recommendedName>
        <fullName evidence="14">Mitochondrial folate transporter/carrier</fullName>
    </recommendedName>
</protein>
<feature type="repeat" description="Solcar" evidence="8">
    <location>
        <begin position="241"/>
        <end position="334"/>
    </location>
</feature>
<evidence type="ECO:0000256" key="7">
    <source>
        <dbReference type="ARBA" id="ARBA00023136"/>
    </source>
</evidence>
<organism evidence="12 13">
    <name type="scientific">Varroa destructor</name>
    <name type="common">Honeybee mite</name>
    <dbReference type="NCBI Taxonomy" id="109461"/>
    <lineage>
        <taxon>Eukaryota</taxon>
        <taxon>Metazoa</taxon>
        <taxon>Ecdysozoa</taxon>
        <taxon>Arthropoda</taxon>
        <taxon>Chelicerata</taxon>
        <taxon>Arachnida</taxon>
        <taxon>Acari</taxon>
        <taxon>Parasitiformes</taxon>
        <taxon>Mesostigmata</taxon>
        <taxon>Gamasina</taxon>
        <taxon>Dermanyssoidea</taxon>
        <taxon>Varroidae</taxon>
        <taxon>Varroa</taxon>
    </lineage>
</organism>
<evidence type="ECO:0000256" key="4">
    <source>
        <dbReference type="ARBA" id="ARBA00022692"/>
    </source>
</evidence>
<dbReference type="FunFam" id="1.50.40.10:FF:000090">
    <property type="entry name" value="Folate transporter 1, chloroplastic"/>
    <property type="match status" value="1"/>
</dbReference>
<dbReference type="Pfam" id="PF00153">
    <property type="entry name" value="Mito_carr"/>
    <property type="match status" value="3"/>
</dbReference>
<dbReference type="PANTHER" id="PTHR45683">
    <property type="entry name" value="MITOCHONDRIAL NICOTINAMIDE ADENINE DINUCLEOTIDE TRANSPORTER 1-RELATED-RELATED"/>
    <property type="match status" value="1"/>
</dbReference>
<evidence type="ECO:0000256" key="6">
    <source>
        <dbReference type="ARBA" id="ARBA00022989"/>
    </source>
</evidence>
<feature type="transmembrane region" description="Helical" evidence="11">
    <location>
        <begin position="406"/>
        <end position="429"/>
    </location>
</feature>
<comment type="subcellular location">
    <subcellularLocation>
        <location evidence="1">Membrane</location>
        <topology evidence="1">Multi-pass membrane protein</topology>
    </subcellularLocation>
</comment>
<reference evidence="12" key="1">
    <citation type="submission" date="2021-01" db="UniProtKB">
        <authorList>
            <consortium name="EnsemblMetazoa"/>
        </authorList>
    </citation>
    <scope>IDENTIFICATION</scope>
</reference>
<keyword evidence="6 11" id="KW-1133">Transmembrane helix</keyword>
<feature type="compositionally biased region" description="Low complexity" evidence="10">
    <location>
        <begin position="65"/>
        <end position="86"/>
    </location>
</feature>
<dbReference type="InterPro" id="IPR018108">
    <property type="entry name" value="MCP_transmembrane"/>
</dbReference>
<keyword evidence="3 9" id="KW-0813">Transport</keyword>
<dbReference type="InterPro" id="IPR044712">
    <property type="entry name" value="SLC25A32-like"/>
</dbReference>
<dbReference type="InterPro" id="IPR023395">
    <property type="entry name" value="MCP_dom_sf"/>
</dbReference>
<keyword evidence="4 8" id="KW-0812">Transmembrane</keyword>
<dbReference type="InterPro" id="IPR002067">
    <property type="entry name" value="MCP"/>
</dbReference>
<evidence type="ECO:0000256" key="8">
    <source>
        <dbReference type="PROSITE-ProRule" id="PRU00282"/>
    </source>
</evidence>
<evidence type="ECO:0000313" key="13">
    <source>
        <dbReference type="Proteomes" id="UP000594260"/>
    </source>
</evidence>
<dbReference type="RefSeq" id="XP_022646908.1">
    <property type="nucleotide sequence ID" value="XM_022791173.1"/>
</dbReference>
<dbReference type="GO" id="GO:0016020">
    <property type="term" value="C:membrane"/>
    <property type="evidence" value="ECO:0007669"/>
    <property type="project" value="UniProtKB-SubCell"/>
</dbReference>
<feature type="repeat" description="Solcar" evidence="8">
    <location>
        <begin position="131"/>
        <end position="218"/>
    </location>
</feature>
<dbReference type="PRINTS" id="PR00926">
    <property type="entry name" value="MITOCARRIER"/>
</dbReference>